<organism evidence="3">
    <name type="scientific">Streptomyces rugosporus</name>
    <dbReference type="NCBI Taxonomy" id="295838"/>
    <lineage>
        <taxon>Bacteria</taxon>
        <taxon>Bacillati</taxon>
        <taxon>Actinomycetota</taxon>
        <taxon>Actinomycetes</taxon>
        <taxon>Kitasatosporales</taxon>
        <taxon>Streptomycetaceae</taxon>
        <taxon>Streptomyces</taxon>
    </lineage>
</organism>
<gene>
    <name evidence="3" type="primary">pyrG1</name>
</gene>
<evidence type="ECO:0000259" key="2">
    <source>
        <dbReference type="Pfam" id="PF00975"/>
    </source>
</evidence>
<dbReference type="GO" id="GO:0008610">
    <property type="term" value="P:lipid biosynthetic process"/>
    <property type="evidence" value="ECO:0007669"/>
    <property type="project" value="TreeGrafter"/>
</dbReference>
<feature type="domain" description="Thioesterase" evidence="2">
    <location>
        <begin position="23"/>
        <end position="232"/>
    </location>
</feature>
<dbReference type="InterPro" id="IPR012223">
    <property type="entry name" value="TEII"/>
</dbReference>
<dbReference type="EMBL" id="JX042309">
    <property type="protein sequence ID" value="AFV71297.1"/>
    <property type="molecule type" value="Genomic_DNA"/>
</dbReference>
<name>K7QRJ0_STRRG</name>
<dbReference type="PANTHER" id="PTHR11487">
    <property type="entry name" value="THIOESTERASE"/>
    <property type="match status" value="1"/>
</dbReference>
<protein>
    <submittedName>
        <fullName evidence="3">PyrG1</fullName>
    </submittedName>
</protein>
<evidence type="ECO:0000256" key="1">
    <source>
        <dbReference type="ARBA" id="ARBA00007169"/>
    </source>
</evidence>
<accession>K7QRJ0</accession>
<sequence>MTAPGTPGLWVRRFHASPDARVRLLVLPHAGGSASYYFTLSRDLAPEVEVLVAQYPGRQDRLAEGCAGGIEELADGILAELRADPDGRPLALFGHSMGTVVAFEVARRLERAPVWLFASGYPAPSRLRGGDVHLRDDAGIVAEIASVGGTDPAWLADESLLSLILPSLRADYGAAERHPRGFAVLDCPITALVGDRDPYTTEAEAAAWGEHTAAGFDLRVFAGGHFCLEQHAATFTEIMAGALRSVTPGTARSS</sequence>
<proteinExistence type="inferred from homology"/>
<dbReference type="SUPFAM" id="SSF53474">
    <property type="entry name" value="alpha/beta-Hydrolases"/>
    <property type="match status" value="1"/>
</dbReference>
<reference evidence="3" key="2">
    <citation type="journal article" date="2012" name="J. Am. Chem. Soc.">
        <title>Insights into pyrroindomycin biosynthesis reveal a uniform paradigm for tetramate/tetronate formation.</title>
        <authorList>
            <person name="Wu Q."/>
            <person name="Wu Z."/>
            <person name="Qu X."/>
            <person name="Liu W."/>
        </authorList>
    </citation>
    <scope>NUCLEOTIDE SEQUENCE</scope>
    <source>
        <strain evidence="3">NRRL 21084</strain>
    </source>
</reference>
<dbReference type="InterPro" id="IPR029058">
    <property type="entry name" value="AB_hydrolase_fold"/>
</dbReference>
<reference evidence="3" key="1">
    <citation type="journal article" date="2012" name="Chem. Biol.">
        <title>Quartromicin biosynthesis: two alternative polyketide chains produced by one polyketide synthase assembly line.</title>
        <authorList>
            <person name="He H.Y."/>
            <person name="Pan H.X."/>
            <person name="Wu L.F."/>
            <person name="Zhang B.B."/>
            <person name="Chai H.B."/>
            <person name="Liu W."/>
            <person name="Tang G.L."/>
        </authorList>
    </citation>
    <scope>NUCLEOTIDE SEQUENCE</scope>
    <source>
        <strain evidence="3">NRRL 21084</strain>
    </source>
</reference>
<dbReference type="AlphaFoldDB" id="K7QRJ0"/>
<comment type="similarity">
    <text evidence="1">Belongs to the thioesterase family.</text>
</comment>
<dbReference type="InterPro" id="IPR001031">
    <property type="entry name" value="Thioesterase"/>
</dbReference>
<dbReference type="Gene3D" id="3.40.50.1820">
    <property type="entry name" value="alpha/beta hydrolase"/>
    <property type="match status" value="1"/>
</dbReference>
<dbReference type="Pfam" id="PF00975">
    <property type="entry name" value="Thioesterase"/>
    <property type="match status" value="1"/>
</dbReference>
<dbReference type="PANTHER" id="PTHR11487:SF0">
    <property type="entry name" value="S-ACYL FATTY ACID SYNTHASE THIOESTERASE, MEDIUM CHAIN"/>
    <property type="match status" value="1"/>
</dbReference>
<evidence type="ECO:0000313" key="3">
    <source>
        <dbReference type="EMBL" id="AFV71297.1"/>
    </source>
</evidence>